<dbReference type="GO" id="GO:0005886">
    <property type="term" value="C:plasma membrane"/>
    <property type="evidence" value="ECO:0007669"/>
    <property type="project" value="UniProtKB-SubCell"/>
</dbReference>
<evidence type="ECO:0000256" key="5">
    <source>
        <dbReference type="ARBA" id="ARBA00022692"/>
    </source>
</evidence>
<evidence type="ECO:0000256" key="6">
    <source>
        <dbReference type="ARBA" id="ARBA00022737"/>
    </source>
</evidence>
<evidence type="ECO:0000259" key="14">
    <source>
        <dbReference type="PROSITE" id="PS50035"/>
    </source>
</evidence>
<dbReference type="CDD" id="cd09160">
    <property type="entry name" value="PLDc_SMU_988_like_2"/>
    <property type="match status" value="1"/>
</dbReference>
<keyword evidence="10" id="KW-0594">Phospholipid biosynthesis</keyword>
<evidence type="ECO:0000256" key="8">
    <source>
        <dbReference type="ARBA" id="ARBA00023098"/>
    </source>
</evidence>
<proteinExistence type="predicted"/>
<reference evidence="15" key="2">
    <citation type="journal article" date="2021" name="PeerJ">
        <title>Extensive microbial diversity within the chicken gut microbiome revealed by metagenomics and culture.</title>
        <authorList>
            <person name="Gilroy R."/>
            <person name="Ravi A."/>
            <person name="Getino M."/>
            <person name="Pursley I."/>
            <person name="Horton D.L."/>
            <person name="Alikhan N.F."/>
            <person name="Baker D."/>
            <person name="Gharbi K."/>
            <person name="Hall N."/>
            <person name="Watson M."/>
            <person name="Adriaenssens E.M."/>
            <person name="Foster-Nyarko E."/>
            <person name="Jarju S."/>
            <person name="Secka A."/>
            <person name="Antonio M."/>
            <person name="Oren A."/>
            <person name="Chaudhuri R.R."/>
            <person name="La Ragione R."/>
            <person name="Hildebrand F."/>
            <person name="Pallen M.J."/>
        </authorList>
    </citation>
    <scope>NUCLEOTIDE SEQUENCE</scope>
    <source>
        <strain evidence="15">ChiSjej3B21-11622</strain>
    </source>
</reference>
<evidence type="ECO:0000256" key="13">
    <source>
        <dbReference type="SAM" id="Phobius"/>
    </source>
</evidence>
<name>A0A9D0ZX33_9FIRM</name>
<dbReference type="PROSITE" id="PS50035">
    <property type="entry name" value="PLD"/>
    <property type="match status" value="2"/>
</dbReference>
<keyword evidence="6" id="KW-0677">Repeat</keyword>
<evidence type="ECO:0000256" key="12">
    <source>
        <dbReference type="NCBIfam" id="TIGR04265"/>
    </source>
</evidence>
<dbReference type="InterPro" id="IPR001736">
    <property type="entry name" value="PLipase_D/transphosphatidylase"/>
</dbReference>
<gene>
    <name evidence="15" type="primary">cls</name>
    <name evidence="15" type="ORF">IAB26_13750</name>
</gene>
<feature type="transmembrane region" description="Helical" evidence="13">
    <location>
        <begin position="29"/>
        <end position="52"/>
    </location>
</feature>
<dbReference type="InterPro" id="IPR022924">
    <property type="entry name" value="Cardiolipin_synthase"/>
</dbReference>
<dbReference type="Pfam" id="PF13091">
    <property type="entry name" value="PLDc_2"/>
    <property type="match status" value="2"/>
</dbReference>
<dbReference type="Gene3D" id="3.30.870.10">
    <property type="entry name" value="Endonuclease Chain A"/>
    <property type="match status" value="2"/>
</dbReference>
<keyword evidence="11" id="KW-1208">Phospholipid metabolism</keyword>
<keyword evidence="7 13" id="KW-1133">Transmembrane helix</keyword>
<evidence type="ECO:0000256" key="3">
    <source>
        <dbReference type="ARBA" id="ARBA00022516"/>
    </source>
</evidence>
<sequence length="536" mass="62218">MNDEKFQLKEKIENNETVQKGKRGILRLLFSRTALLILLLLLQIAFIVSGYVYLAGKWYFVDGIVTLLSFILVVFIMNGRDNPAFKLVWIIVILALPIFGTPLYLFVEFQLGSKWTNSRLQKMHQYSQKYWSQDQEVLANLEKEDPKMARLVNYVNRYGGFPVYQNTEVTYFASGEEKFERLQEELKKAKHFIFMEYFIVAKGYMWDTILEILKAKVKEGVEVRFMYDGMNSLSTLPYKYPEQLEAYGIRCHVFAPIRPALSTQQNNRDHRKIVVVDGRVAFTGGINLADEYINRKERFGHWKDTAIMVEGDAVRSFTLMFLEMWNVHKDISRKPIQPFDKYLDVAQERTPTEEDGFVIPYGDSPLDHEIVGEQVYIDILYTAENYVHIMTPYLILGNEMILALTYAAKRGVDVKIIMPHIPDKWYAFVLAKTYYDELLDAGVEIYEYIPGFVHAKSFTSDDEKAVVGTINLDFRSLYLHFECAALFYKNKEVAKVEDDFQATLGKCVKVTREDFSSQPLFNRLAGHVLRLLAPLM</sequence>
<dbReference type="EMBL" id="DVFT01000200">
    <property type="protein sequence ID" value="HIQ97607.1"/>
    <property type="molecule type" value="Genomic_DNA"/>
</dbReference>
<dbReference type="Pfam" id="PF13396">
    <property type="entry name" value="PLDc_N"/>
    <property type="match status" value="1"/>
</dbReference>
<dbReference type="InterPro" id="IPR027379">
    <property type="entry name" value="CLS_N"/>
</dbReference>
<keyword evidence="5 13" id="KW-0812">Transmembrane</keyword>
<dbReference type="GO" id="GO:0032049">
    <property type="term" value="P:cardiolipin biosynthetic process"/>
    <property type="evidence" value="ECO:0007669"/>
    <property type="project" value="UniProtKB-UniRule"/>
</dbReference>
<feature type="domain" description="PLD phosphodiesterase" evidence="14">
    <location>
        <begin position="449"/>
        <end position="476"/>
    </location>
</feature>
<reference evidence="15" key="1">
    <citation type="submission" date="2020-10" db="EMBL/GenBank/DDBJ databases">
        <authorList>
            <person name="Gilroy R."/>
        </authorList>
    </citation>
    <scope>NUCLEOTIDE SEQUENCE</scope>
    <source>
        <strain evidence="15">ChiSjej3B21-11622</strain>
    </source>
</reference>
<dbReference type="SUPFAM" id="SSF56024">
    <property type="entry name" value="Phospholipase D/nuclease"/>
    <property type="match status" value="2"/>
</dbReference>
<dbReference type="SMART" id="SM00155">
    <property type="entry name" value="PLDc"/>
    <property type="match status" value="2"/>
</dbReference>
<dbReference type="PANTHER" id="PTHR21248:SF22">
    <property type="entry name" value="PHOSPHOLIPASE D"/>
    <property type="match status" value="1"/>
</dbReference>
<keyword evidence="3" id="KW-0444">Lipid biosynthesis</keyword>
<evidence type="ECO:0000256" key="7">
    <source>
        <dbReference type="ARBA" id="ARBA00022989"/>
    </source>
</evidence>
<keyword evidence="9 13" id="KW-0472">Membrane</keyword>
<dbReference type="Proteomes" id="UP000886886">
    <property type="component" value="Unassembled WGS sequence"/>
</dbReference>
<organism evidence="15 16">
    <name type="scientific">Candidatus Limivivens merdigallinarum</name>
    <dbReference type="NCBI Taxonomy" id="2840859"/>
    <lineage>
        <taxon>Bacteria</taxon>
        <taxon>Bacillati</taxon>
        <taxon>Bacillota</taxon>
        <taxon>Clostridia</taxon>
        <taxon>Lachnospirales</taxon>
        <taxon>Lachnospiraceae</taxon>
        <taxon>Lachnospiraceae incertae sedis</taxon>
        <taxon>Candidatus Limivivens</taxon>
    </lineage>
</organism>
<dbReference type="AlphaFoldDB" id="A0A9D0ZX33"/>
<comment type="caution">
    <text evidence="15">The sequence shown here is derived from an EMBL/GenBank/DDBJ whole genome shotgun (WGS) entry which is preliminary data.</text>
</comment>
<evidence type="ECO:0000256" key="1">
    <source>
        <dbReference type="ARBA" id="ARBA00004651"/>
    </source>
</evidence>
<protein>
    <recommendedName>
        <fullName evidence="12">Cardiolipin synthase</fullName>
        <ecNumber evidence="12">2.7.8.-</ecNumber>
    </recommendedName>
</protein>
<evidence type="ECO:0000256" key="2">
    <source>
        <dbReference type="ARBA" id="ARBA00022475"/>
    </source>
</evidence>
<evidence type="ECO:0000256" key="11">
    <source>
        <dbReference type="ARBA" id="ARBA00023264"/>
    </source>
</evidence>
<dbReference type="GO" id="GO:0008808">
    <property type="term" value="F:cardiolipin synthase activity"/>
    <property type="evidence" value="ECO:0007669"/>
    <property type="project" value="UniProtKB-UniRule"/>
</dbReference>
<keyword evidence="8" id="KW-0443">Lipid metabolism</keyword>
<dbReference type="EC" id="2.7.8.-" evidence="12"/>
<comment type="subcellular location">
    <subcellularLocation>
        <location evidence="1">Cell membrane</location>
        <topology evidence="1">Multi-pass membrane protein</topology>
    </subcellularLocation>
</comment>
<dbReference type="CDD" id="cd09154">
    <property type="entry name" value="PLDc_SMU_988_like_1"/>
    <property type="match status" value="1"/>
</dbReference>
<dbReference type="NCBIfam" id="TIGR04265">
    <property type="entry name" value="bac_cardiolipin"/>
    <property type="match status" value="1"/>
</dbReference>
<feature type="transmembrane region" description="Helical" evidence="13">
    <location>
        <begin position="58"/>
        <end position="75"/>
    </location>
</feature>
<feature type="domain" description="PLD phosphodiesterase" evidence="14">
    <location>
        <begin position="265"/>
        <end position="292"/>
    </location>
</feature>
<evidence type="ECO:0000313" key="16">
    <source>
        <dbReference type="Proteomes" id="UP000886886"/>
    </source>
</evidence>
<accession>A0A9D0ZX33</accession>
<keyword evidence="2" id="KW-1003">Cell membrane</keyword>
<evidence type="ECO:0000256" key="9">
    <source>
        <dbReference type="ARBA" id="ARBA00023136"/>
    </source>
</evidence>
<keyword evidence="4" id="KW-0808">Transferase</keyword>
<dbReference type="InterPro" id="IPR025202">
    <property type="entry name" value="PLD-like_dom"/>
</dbReference>
<dbReference type="PANTHER" id="PTHR21248">
    <property type="entry name" value="CARDIOLIPIN SYNTHASE"/>
    <property type="match status" value="1"/>
</dbReference>
<evidence type="ECO:0000256" key="10">
    <source>
        <dbReference type="ARBA" id="ARBA00023209"/>
    </source>
</evidence>
<evidence type="ECO:0000256" key="4">
    <source>
        <dbReference type="ARBA" id="ARBA00022679"/>
    </source>
</evidence>
<feature type="transmembrane region" description="Helical" evidence="13">
    <location>
        <begin position="87"/>
        <end position="107"/>
    </location>
</feature>
<evidence type="ECO:0000313" key="15">
    <source>
        <dbReference type="EMBL" id="HIQ97607.1"/>
    </source>
</evidence>